<evidence type="ECO:0008006" key="4">
    <source>
        <dbReference type="Google" id="ProtNLM"/>
    </source>
</evidence>
<proteinExistence type="predicted"/>
<accession>A0ABU1APV7</accession>
<evidence type="ECO:0000256" key="1">
    <source>
        <dbReference type="SAM" id="MobiDB-lite"/>
    </source>
</evidence>
<gene>
    <name evidence="2" type="ORF">QEH52_01690</name>
</gene>
<organism evidence="2 3">
    <name type="scientific">Thalassobacterium maritimum</name>
    <dbReference type="NCBI Taxonomy" id="3041265"/>
    <lineage>
        <taxon>Bacteria</taxon>
        <taxon>Pseudomonadati</taxon>
        <taxon>Verrucomicrobiota</taxon>
        <taxon>Opitutia</taxon>
        <taxon>Puniceicoccales</taxon>
        <taxon>Coraliomargaritaceae</taxon>
        <taxon>Thalassobacterium</taxon>
    </lineage>
</organism>
<sequence>MSLTMEERAAAYVAKMDGAVAKSGGHNQTFYVACVLMHGFRLTESAAMSIMREWNARCAPPWSEPDLVYKIQSAARSAASSQMQDLWAKVSADNRDDARFSRPAEAAEASDAELPPIERPQWPEHDAGRLREFAGVWRESVSSVWLANRSAVDPCRVDAAGFLDVLYPEAEKVLVFTNQRSQGQAVWPDESLPAGAAEGVWFLPQPVDGKYHPNPRSVDKDGKPKSSRRSMESVTAWRYMLLESDEADMRDWLGLLVQLPLRVAAIYSSGGRSVHVLIRIDRPTKDSWDQAKAELLPTLNLLCVAGIDMKAVTAVRLSRLPQCMRGKRLQKLFYVNPNPSARPLCELPMLRDVEADWCGMAAGGVAESDDDGGQWLFDGLGYYASASVRCKNALEDLREIYG</sequence>
<name>A0ABU1APV7_9BACT</name>
<feature type="region of interest" description="Disordered" evidence="1">
    <location>
        <begin position="99"/>
        <end position="123"/>
    </location>
</feature>
<reference evidence="2 3" key="1">
    <citation type="submission" date="2023-04" db="EMBL/GenBank/DDBJ databases">
        <title>A novel bacteria isolated from coastal sediment.</title>
        <authorList>
            <person name="Liu X.-J."/>
            <person name="Du Z.-J."/>
        </authorList>
    </citation>
    <scope>NUCLEOTIDE SEQUENCE [LARGE SCALE GENOMIC DNA]</scope>
    <source>
        <strain evidence="2 3">SDUM461003</strain>
    </source>
</reference>
<comment type="caution">
    <text evidence="2">The sequence shown here is derived from an EMBL/GenBank/DDBJ whole genome shotgun (WGS) entry which is preliminary data.</text>
</comment>
<dbReference type="EMBL" id="JARXHW010000002">
    <property type="protein sequence ID" value="MDQ8206204.1"/>
    <property type="molecule type" value="Genomic_DNA"/>
</dbReference>
<feature type="region of interest" description="Disordered" evidence="1">
    <location>
        <begin position="207"/>
        <end position="229"/>
    </location>
</feature>
<evidence type="ECO:0000313" key="2">
    <source>
        <dbReference type="EMBL" id="MDQ8206204.1"/>
    </source>
</evidence>
<evidence type="ECO:0000313" key="3">
    <source>
        <dbReference type="Proteomes" id="UP001225316"/>
    </source>
</evidence>
<dbReference type="RefSeq" id="WP_308948210.1">
    <property type="nucleotide sequence ID" value="NZ_JARXHW010000002.1"/>
</dbReference>
<keyword evidence="3" id="KW-1185">Reference proteome</keyword>
<dbReference type="Proteomes" id="UP001225316">
    <property type="component" value="Unassembled WGS sequence"/>
</dbReference>
<protein>
    <recommendedName>
        <fullName evidence="4">Primase C-terminal 2 domain-containing protein</fullName>
    </recommendedName>
</protein>